<dbReference type="SUPFAM" id="SSF51621">
    <property type="entry name" value="Phosphoenolpyruvate/pyruvate domain"/>
    <property type="match status" value="1"/>
</dbReference>
<evidence type="ECO:0000256" key="1">
    <source>
        <dbReference type="ARBA" id="ARBA00004123"/>
    </source>
</evidence>
<dbReference type="FunFam" id="2.40.50.140:FF:000043">
    <property type="entry name" value="DNA-directed RNA polymerase II subunit RPB7"/>
    <property type="match status" value="1"/>
</dbReference>
<reference evidence="12" key="1">
    <citation type="submission" date="2015-01" db="EMBL/GenBank/DDBJ databases">
        <authorList>
            <person name="Durling Mikael"/>
        </authorList>
    </citation>
    <scope>NUCLEOTIDE SEQUENCE</scope>
</reference>
<name>A0A0B7JQG0_BIOOC</name>
<dbReference type="Gene3D" id="3.30.1490.120">
    <property type="entry name" value="RNA polymerase Rpb7-like, N-terminal domain"/>
    <property type="match status" value="1"/>
</dbReference>
<evidence type="ECO:0008006" key="13">
    <source>
        <dbReference type="Google" id="ProtNLM"/>
    </source>
</evidence>
<evidence type="ECO:0000259" key="11">
    <source>
        <dbReference type="Pfam" id="PF03876"/>
    </source>
</evidence>
<dbReference type="Pfam" id="PF00575">
    <property type="entry name" value="S1"/>
    <property type="match status" value="1"/>
</dbReference>
<dbReference type="InterPro" id="IPR015813">
    <property type="entry name" value="Pyrv/PenolPyrv_kinase-like_dom"/>
</dbReference>
<dbReference type="CDD" id="cd04462">
    <property type="entry name" value="S1_RNAPII_Rpb7"/>
    <property type="match status" value="1"/>
</dbReference>
<proteinExistence type="inferred from homology"/>
<dbReference type="GO" id="GO:0005665">
    <property type="term" value="C:RNA polymerase II, core complex"/>
    <property type="evidence" value="ECO:0007669"/>
    <property type="project" value="UniProtKB-ARBA"/>
</dbReference>
<keyword evidence="4" id="KW-0240">DNA-directed RNA polymerase</keyword>
<dbReference type="EMBL" id="CDPU01000003">
    <property type="protein sequence ID" value="CEO45542.1"/>
    <property type="molecule type" value="Genomic_DNA"/>
</dbReference>
<dbReference type="GO" id="GO:0016832">
    <property type="term" value="F:aldehyde-lyase activity"/>
    <property type="evidence" value="ECO:0007669"/>
    <property type="project" value="TreeGrafter"/>
</dbReference>
<evidence type="ECO:0000256" key="6">
    <source>
        <dbReference type="ARBA" id="ARBA00023163"/>
    </source>
</evidence>
<dbReference type="AlphaFoldDB" id="A0A0B7JQG0"/>
<dbReference type="GO" id="GO:0003676">
    <property type="term" value="F:nucleic acid binding"/>
    <property type="evidence" value="ECO:0007669"/>
    <property type="project" value="InterPro"/>
</dbReference>
<feature type="domain" description="S1 motif" evidence="9">
    <location>
        <begin position="78"/>
        <end position="153"/>
    </location>
</feature>
<dbReference type="Pfam" id="PF03328">
    <property type="entry name" value="HpcH_HpaI"/>
    <property type="match status" value="1"/>
</dbReference>
<comment type="similarity">
    <text evidence="3">Belongs to the eukaryotic RPB7/RPC8 RNA polymerase subunit family.</text>
</comment>
<evidence type="ECO:0000256" key="8">
    <source>
        <dbReference type="ARBA" id="ARBA00023242"/>
    </source>
</evidence>
<dbReference type="InterPro" id="IPR012340">
    <property type="entry name" value="NA-bd_OB-fold"/>
</dbReference>
<dbReference type="PANTHER" id="PTHR30502:SF0">
    <property type="entry name" value="PHOSPHOENOLPYRUVATE CARBOXYLASE FAMILY PROTEIN"/>
    <property type="match status" value="1"/>
</dbReference>
<comment type="similarity">
    <text evidence="2">Belongs to the HpcH/HpaI aldolase family.</text>
</comment>
<dbReference type="InterPro" id="IPR036898">
    <property type="entry name" value="RNA_pol_Rpb7-like_N_sf"/>
</dbReference>
<dbReference type="InterPro" id="IPR005576">
    <property type="entry name" value="Rpb7-like_N"/>
</dbReference>
<dbReference type="SUPFAM" id="SSF88798">
    <property type="entry name" value="N-terminal, heterodimerisation domain of RBP7 (RpoE)"/>
    <property type="match status" value="1"/>
</dbReference>
<keyword evidence="5" id="KW-0479">Metal-binding</keyword>
<dbReference type="InterPro" id="IPR005000">
    <property type="entry name" value="Aldolase/citrate-lyase_domain"/>
</dbReference>
<dbReference type="Gene3D" id="2.40.50.140">
    <property type="entry name" value="Nucleic acid-binding proteins"/>
    <property type="match status" value="1"/>
</dbReference>
<evidence type="ECO:0000313" key="12">
    <source>
        <dbReference type="EMBL" id="CEO45542.1"/>
    </source>
</evidence>
<dbReference type="PANTHER" id="PTHR30502">
    <property type="entry name" value="2-KETO-3-DEOXY-L-RHAMNONATE ALDOLASE"/>
    <property type="match status" value="1"/>
</dbReference>
<evidence type="ECO:0000256" key="7">
    <source>
        <dbReference type="ARBA" id="ARBA00023239"/>
    </source>
</evidence>
<accession>A0A0B7JQG0</accession>
<evidence type="ECO:0000256" key="5">
    <source>
        <dbReference type="ARBA" id="ARBA00022723"/>
    </source>
</evidence>
<protein>
    <recommendedName>
        <fullName evidence="13">HpcH/HpaI aldolase/citrate lyase domain-containing protein</fullName>
    </recommendedName>
</protein>
<dbReference type="Pfam" id="PF03876">
    <property type="entry name" value="SHS2_Rpb7-N"/>
    <property type="match status" value="1"/>
</dbReference>
<evidence type="ECO:0000256" key="4">
    <source>
        <dbReference type="ARBA" id="ARBA00022478"/>
    </source>
</evidence>
<dbReference type="GO" id="GO:0005737">
    <property type="term" value="C:cytoplasm"/>
    <property type="evidence" value="ECO:0007669"/>
    <property type="project" value="TreeGrafter"/>
</dbReference>
<dbReference type="CDD" id="cd04329">
    <property type="entry name" value="RNAP_II_Rpb7_N"/>
    <property type="match status" value="1"/>
</dbReference>
<evidence type="ECO:0000259" key="9">
    <source>
        <dbReference type="Pfam" id="PF00575"/>
    </source>
</evidence>
<keyword evidence="8" id="KW-0539">Nucleus</keyword>
<dbReference type="GO" id="GO:0046872">
    <property type="term" value="F:metal ion binding"/>
    <property type="evidence" value="ECO:0007669"/>
    <property type="project" value="UniProtKB-KW"/>
</dbReference>
<dbReference type="Gene3D" id="3.20.20.60">
    <property type="entry name" value="Phosphoenolpyruvate-binding domains"/>
    <property type="match status" value="1"/>
</dbReference>
<dbReference type="SUPFAM" id="SSF50249">
    <property type="entry name" value="Nucleic acid-binding proteins"/>
    <property type="match status" value="1"/>
</dbReference>
<comment type="subcellular location">
    <subcellularLocation>
        <location evidence="1">Nucleus</location>
    </subcellularLocation>
</comment>
<keyword evidence="7" id="KW-0456">Lyase</keyword>
<dbReference type="InterPro" id="IPR003029">
    <property type="entry name" value="S1_domain"/>
</dbReference>
<feature type="domain" description="HpcH/HpaI aldolase/citrate lyase" evidence="10">
    <location>
        <begin position="204"/>
        <end position="413"/>
    </location>
</feature>
<gene>
    <name evidence="12" type="ORF">BN869_000001597_1</name>
</gene>
<evidence type="ECO:0000259" key="10">
    <source>
        <dbReference type="Pfam" id="PF03328"/>
    </source>
</evidence>
<feature type="domain" description="RNA polymerase Rpb7-like N-terminal" evidence="11">
    <location>
        <begin position="8"/>
        <end position="63"/>
    </location>
</feature>
<dbReference type="FunFam" id="3.30.1490.120:FF:000001">
    <property type="entry name" value="DNA-directed RNA polymerase II subunit RPB7"/>
    <property type="match status" value="1"/>
</dbReference>
<dbReference type="InterPro" id="IPR040442">
    <property type="entry name" value="Pyrv_kinase-like_dom_sf"/>
</dbReference>
<evidence type="ECO:0000256" key="2">
    <source>
        <dbReference type="ARBA" id="ARBA00005568"/>
    </source>
</evidence>
<sequence>MFFLYNMERRVTLHPSYFGRNMHELVTSKLLKDVEGTCAGSYYIISIMDTFDISEGRILPGTGLAEFTVGYRAVVWRPFKGETVDAVVYSINPQGFFAQAGPLRLFVSAHLIPGDIKWDPNATPPQFTNNEDTVIEPGTHVRVKIIGTRTEVGEMWAIGSIKEDYLGAAASRVKDVRAPKVLKVALAQGRQAFGAWQMLPGANISRLLARTNADWVCVDCEHGNMDDGAMHDAVPAIAALGVSPICDADELAGALDCGAHGILVPLLRTVKEAEDLVQAAKFPPLGRRGFGSPIAMERFSPMPTFTQYLQQANDTLLTIVQIETQEALDAVDQIAAVDGIDVLFIGPFDLGNNIGHPIVGEMAPELKAALAKILEASHKAGKKCGIYSTGGGQARLFAEQGFDMISFATDYTLLESTVKDSLAIASGGPKAAKGVSY</sequence>
<evidence type="ECO:0000256" key="3">
    <source>
        <dbReference type="ARBA" id="ARBA00009307"/>
    </source>
</evidence>
<organism evidence="12">
    <name type="scientific">Bionectria ochroleuca</name>
    <name type="common">Gliocladium roseum</name>
    <dbReference type="NCBI Taxonomy" id="29856"/>
    <lineage>
        <taxon>Eukaryota</taxon>
        <taxon>Fungi</taxon>
        <taxon>Dikarya</taxon>
        <taxon>Ascomycota</taxon>
        <taxon>Pezizomycotina</taxon>
        <taxon>Sordariomycetes</taxon>
        <taxon>Hypocreomycetidae</taxon>
        <taxon>Hypocreales</taxon>
        <taxon>Bionectriaceae</taxon>
        <taxon>Clonostachys</taxon>
    </lineage>
</organism>
<keyword evidence="6" id="KW-0804">Transcription</keyword>
<dbReference type="InterPro" id="IPR050251">
    <property type="entry name" value="HpcH-HpaI_aldolase"/>
</dbReference>
<dbReference type="GO" id="GO:0006351">
    <property type="term" value="P:DNA-templated transcription"/>
    <property type="evidence" value="ECO:0007669"/>
    <property type="project" value="InterPro"/>
</dbReference>